<protein>
    <recommendedName>
        <fullName evidence="2">Peptidase S74 domain-containing protein</fullName>
    </recommendedName>
</protein>
<feature type="coiled-coil region" evidence="1">
    <location>
        <begin position="102"/>
        <end position="129"/>
    </location>
</feature>
<feature type="non-terminal residue" evidence="3">
    <location>
        <position position="1"/>
    </location>
</feature>
<sequence length="133" mass="14447">VNGACHATAFNQHSDRDLKDNIQVIDNATDRIRKMNGYTYTLKENGMPYAGVIAQEALEAIPEAVGSAMKYQDGASGSEGEEGERYYTVDYSGVTGLLVQVARESDDRITALEEENAELKQRLSAIDAALASK</sequence>
<organism evidence="3 4">
    <name type="scientific">Escherichia coli DORA_A_5_14_21</name>
    <dbReference type="NCBI Taxonomy" id="1403943"/>
    <lineage>
        <taxon>Bacteria</taxon>
        <taxon>Pseudomonadati</taxon>
        <taxon>Pseudomonadota</taxon>
        <taxon>Gammaproteobacteria</taxon>
        <taxon>Enterobacterales</taxon>
        <taxon>Enterobacteriaceae</taxon>
        <taxon>Escherichia</taxon>
    </lineage>
</organism>
<evidence type="ECO:0000259" key="2">
    <source>
        <dbReference type="PROSITE" id="PS51688"/>
    </source>
</evidence>
<dbReference type="EMBL" id="AZLZ01001221">
    <property type="protein sequence ID" value="ETJ25380.1"/>
    <property type="molecule type" value="Genomic_DNA"/>
</dbReference>
<comment type="caution">
    <text evidence="3">The sequence shown here is derived from an EMBL/GenBank/DDBJ whole genome shotgun (WGS) entry which is preliminary data.</text>
</comment>
<keyword evidence="1" id="KW-0175">Coiled coil</keyword>
<evidence type="ECO:0000256" key="1">
    <source>
        <dbReference type="SAM" id="Coils"/>
    </source>
</evidence>
<proteinExistence type="predicted"/>
<dbReference type="PROSITE" id="PS51688">
    <property type="entry name" value="ICA"/>
    <property type="match status" value="1"/>
</dbReference>
<dbReference type="AlphaFoldDB" id="W1X7G5"/>
<accession>W1X7G5</accession>
<dbReference type="Pfam" id="PF13884">
    <property type="entry name" value="Peptidase_S74"/>
    <property type="match status" value="1"/>
</dbReference>
<name>W1X7G5_ECOLX</name>
<dbReference type="PATRIC" id="fig|1403943.3.peg.1254"/>
<feature type="domain" description="Peptidase S74" evidence="2">
    <location>
        <begin position="14"/>
        <end position="116"/>
    </location>
</feature>
<gene>
    <name evidence="3" type="ORF">Q609_ECAC01221G0002</name>
</gene>
<evidence type="ECO:0000313" key="4">
    <source>
        <dbReference type="Proteomes" id="UP000018853"/>
    </source>
</evidence>
<evidence type="ECO:0000313" key="3">
    <source>
        <dbReference type="EMBL" id="ETJ25380.1"/>
    </source>
</evidence>
<dbReference type="Proteomes" id="UP000018853">
    <property type="component" value="Unassembled WGS sequence"/>
</dbReference>
<dbReference type="InterPro" id="IPR030392">
    <property type="entry name" value="S74_ICA"/>
</dbReference>
<reference evidence="3 4" key="1">
    <citation type="submission" date="2013-12" db="EMBL/GenBank/DDBJ databases">
        <title>A Varibaculum cambriense genome reconstructed from a premature infant gut community with otherwise low bacterial novelty that shifts toward anaerobic metabolism during the third week of life.</title>
        <authorList>
            <person name="Brown C.T."/>
            <person name="Sharon I."/>
            <person name="Thomas B.C."/>
            <person name="Castelle C.J."/>
            <person name="Morowitz M.J."/>
            <person name="Banfield J.F."/>
        </authorList>
    </citation>
    <scope>NUCLEOTIDE SEQUENCE [LARGE SCALE GENOMIC DNA]</scope>
    <source>
        <strain evidence="4">DORA_A_5_14_21</strain>
    </source>
</reference>